<keyword evidence="2" id="KW-1185">Reference proteome</keyword>
<reference evidence="2" key="1">
    <citation type="submission" date="2023-07" db="EMBL/GenBank/DDBJ databases">
        <title>Thauera sp. CAU 1555 isolated from sand of Yaerae Beach.</title>
        <authorList>
            <person name="Kim W."/>
        </authorList>
    </citation>
    <scope>NUCLEOTIDE SEQUENCE [LARGE SCALE GENOMIC DNA]</scope>
    <source>
        <strain evidence="2">CAU 1555</strain>
    </source>
</reference>
<dbReference type="SUPFAM" id="SSF109604">
    <property type="entry name" value="HD-domain/PDEase-like"/>
    <property type="match status" value="1"/>
</dbReference>
<protein>
    <recommendedName>
        <fullName evidence="3">HDOD domain-containing protein</fullName>
    </recommendedName>
</protein>
<accession>A0ABR9BAD6</accession>
<dbReference type="RefSeq" id="WP_187717173.1">
    <property type="nucleotide sequence ID" value="NZ_JACTAH010000001.1"/>
</dbReference>
<name>A0ABR9BAD6_9RHOO</name>
<evidence type="ECO:0008006" key="3">
    <source>
        <dbReference type="Google" id="ProtNLM"/>
    </source>
</evidence>
<gene>
    <name evidence="1" type="ORF">IFO67_05785</name>
</gene>
<dbReference type="Gene3D" id="1.10.3210.10">
    <property type="entry name" value="Hypothetical protein af1432"/>
    <property type="match status" value="1"/>
</dbReference>
<evidence type="ECO:0000313" key="2">
    <source>
        <dbReference type="Proteomes" id="UP000603602"/>
    </source>
</evidence>
<comment type="caution">
    <text evidence="1">The sequence shown here is derived from an EMBL/GenBank/DDBJ whole genome shotgun (WGS) entry which is preliminary data.</text>
</comment>
<evidence type="ECO:0000313" key="1">
    <source>
        <dbReference type="EMBL" id="MBD8502387.1"/>
    </source>
</evidence>
<dbReference type="EMBL" id="JACYTO010000001">
    <property type="protein sequence ID" value="MBD8502387.1"/>
    <property type="molecule type" value="Genomic_DNA"/>
</dbReference>
<organism evidence="1 2">
    <name type="scientific">Thauera sedimentorum</name>
    <dbReference type="NCBI Taxonomy" id="2767595"/>
    <lineage>
        <taxon>Bacteria</taxon>
        <taxon>Pseudomonadati</taxon>
        <taxon>Pseudomonadota</taxon>
        <taxon>Betaproteobacteria</taxon>
        <taxon>Rhodocyclales</taxon>
        <taxon>Zoogloeaceae</taxon>
        <taxon>Thauera</taxon>
    </lineage>
</organism>
<proteinExistence type="predicted"/>
<sequence>MSAPSGGLAFWRDLLAQVQLPVLGDEAGRAALLQPALSLQQLGRLLLAEPPLALDTILMAARLPRLQGEVQGLQHALSVLGIDRVQQLARTRMNRLFSDERPAHRGALQAMSTSRLAAALVEHWDRANPGGSGEYLQWVAMILGLARWKLPLAAPEVHLQIERRARAGEHRACVERELLGCDTNALNGALLAAAGLSTDPLLTEAMTPDPRLLAEAAHHAWTGSIAPALPTDLSRRLRSRTMLAVLAHLLAWSACDGWYSRRTLALMRAASALLHQPLDRVIADAHQVAVRASRAPVLGGRVFTPAQQLFWPPAVRHTPAALRVAAARRAGPSHEPAAPARAAAARPPDVDLFSDLTPAAPARRAEAPAADPAIVDAFVRDCRAGAHRDLRSFMAALVRTLEQGIGLRRCLLMLKASNADRLVCCFAHGFDPAPPARSLAGSSADDNLLARLYQRPGSALHVAAARVPVARRQLPPALAPLAPTGGFLVGSLQAAERPLGVMWADRGNGSDAPAEHHYAQFRHMIRHLGDEFRRLAGVSSGARRG</sequence>
<dbReference type="Proteomes" id="UP000603602">
    <property type="component" value="Unassembled WGS sequence"/>
</dbReference>